<sequence length="67" mass="6994">MAARTAGSDMPAVACLFAVYAADRAGRPVGQFGERTEARGHGQQRDVPAHGRLHGAADGAPNRIRPV</sequence>
<name>A0A2M8M4W0_9ACTN</name>
<accession>A0A2M8M4W0</accession>
<organism evidence="2 3">
    <name type="scientific">Streptomyces carminius</name>
    <dbReference type="NCBI Taxonomy" id="2665496"/>
    <lineage>
        <taxon>Bacteria</taxon>
        <taxon>Bacillati</taxon>
        <taxon>Actinomycetota</taxon>
        <taxon>Actinomycetes</taxon>
        <taxon>Kitasatosporales</taxon>
        <taxon>Streptomycetaceae</taxon>
        <taxon>Streptomyces</taxon>
    </lineage>
</organism>
<dbReference type="Proteomes" id="UP000230407">
    <property type="component" value="Unassembled WGS sequence"/>
</dbReference>
<gene>
    <name evidence="2" type="ORF">CUT44_05665</name>
</gene>
<protein>
    <submittedName>
        <fullName evidence="2">Uncharacterized protein</fullName>
    </submittedName>
</protein>
<keyword evidence="3" id="KW-1185">Reference proteome</keyword>
<evidence type="ECO:0000256" key="1">
    <source>
        <dbReference type="SAM" id="MobiDB-lite"/>
    </source>
</evidence>
<dbReference type="EMBL" id="PGGW01000017">
    <property type="protein sequence ID" value="PJE99251.1"/>
    <property type="molecule type" value="Genomic_DNA"/>
</dbReference>
<feature type="region of interest" description="Disordered" evidence="1">
    <location>
        <begin position="33"/>
        <end position="67"/>
    </location>
</feature>
<feature type="compositionally biased region" description="Basic and acidic residues" evidence="1">
    <location>
        <begin position="34"/>
        <end position="49"/>
    </location>
</feature>
<proteinExistence type="predicted"/>
<evidence type="ECO:0000313" key="2">
    <source>
        <dbReference type="EMBL" id="PJE99251.1"/>
    </source>
</evidence>
<reference evidence="2 3" key="1">
    <citation type="submission" date="2017-11" db="EMBL/GenBank/DDBJ databases">
        <title>Streptomyces carmine sp. nov., a novel actinomycete isolated from Sophora alopecuroides in Xinjiang, China.</title>
        <authorList>
            <person name="Wang Y."/>
            <person name="Luo X."/>
            <person name="Wan C."/>
            <person name="Zhang L."/>
        </authorList>
    </citation>
    <scope>NUCLEOTIDE SEQUENCE [LARGE SCALE GENOMIC DNA]</scope>
    <source>
        <strain evidence="2 3">TRM SA0054</strain>
    </source>
</reference>
<comment type="caution">
    <text evidence="2">The sequence shown here is derived from an EMBL/GenBank/DDBJ whole genome shotgun (WGS) entry which is preliminary data.</text>
</comment>
<dbReference type="AlphaFoldDB" id="A0A2M8M4W0"/>
<evidence type="ECO:0000313" key="3">
    <source>
        <dbReference type="Proteomes" id="UP000230407"/>
    </source>
</evidence>